<comment type="subcellular location">
    <subcellularLocation>
        <location evidence="1">Nucleus</location>
    </subcellularLocation>
</comment>
<protein>
    <recommendedName>
        <fullName evidence="7">AP2/ERF domain-containing protein</fullName>
    </recommendedName>
</protein>
<dbReference type="GO" id="GO:0003700">
    <property type="term" value="F:DNA-binding transcription factor activity"/>
    <property type="evidence" value="ECO:0007669"/>
    <property type="project" value="InterPro"/>
</dbReference>
<keyword evidence="2" id="KW-0805">Transcription regulation</keyword>
<feature type="region of interest" description="Disordered" evidence="6">
    <location>
        <begin position="96"/>
        <end position="183"/>
    </location>
</feature>
<feature type="compositionally biased region" description="Low complexity" evidence="6">
    <location>
        <begin position="163"/>
        <end position="176"/>
    </location>
</feature>
<comment type="caution">
    <text evidence="8">The sequence shown here is derived from an EMBL/GenBank/DDBJ whole genome shotgun (WGS) entry which is preliminary data.</text>
</comment>
<gene>
    <name evidence="8" type="ORF">PVAP13_6KG414800</name>
</gene>
<sequence>MARDGGDVMAPAPLSDVGGRWRRRATSGVAAPARNISVQWTRVAAWSSRRLGARRDLLLRRPRLAAVKRNSMLTLLSRGLMQASYSVVPHMTNKKHIRAPHPPAAWSVRLSSPSCRRRRRRRRRSRTGCPATRPRRRRRERGRRRRHRGTRAWCRSPTGGGARRSTSATRASGSARSRTRRRPRAYDVAALRFRGRGGAVNFPSPADAAEMAFLAARPKAEVIDMLRKHTYDDELR</sequence>
<evidence type="ECO:0000256" key="1">
    <source>
        <dbReference type="ARBA" id="ARBA00004123"/>
    </source>
</evidence>
<evidence type="ECO:0000313" key="9">
    <source>
        <dbReference type="Proteomes" id="UP000823388"/>
    </source>
</evidence>
<reference evidence="8" key="1">
    <citation type="submission" date="2020-05" db="EMBL/GenBank/DDBJ databases">
        <title>WGS assembly of Panicum virgatum.</title>
        <authorList>
            <person name="Lovell J.T."/>
            <person name="Jenkins J."/>
            <person name="Shu S."/>
            <person name="Juenger T.E."/>
            <person name="Schmutz J."/>
        </authorList>
    </citation>
    <scope>NUCLEOTIDE SEQUENCE</scope>
    <source>
        <strain evidence="8">AP13</strain>
    </source>
</reference>
<keyword evidence="4" id="KW-0804">Transcription</keyword>
<dbReference type="InterPro" id="IPR001471">
    <property type="entry name" value="AP2/ERF_dom"/>
</dbReference>
<dbReference type="GO" id="GO:0003677">
    <property type="term" value="F:DNA binding"/>
    <property type="evidence" value="ECO:0007669"/>
    <property type="project" value="UniProtKB-KW"/>
</dbReference>
<dbReference type="PROSITE" id="PS51032">
    <property type="entry name" value="AP2_ERF"/>
    <property type="match status" value="1"/>
</dbReference>
<evidence type="ECO:0000256" key="5">
    <source>
        <dbReference type="ARBA" id="ARBA00023242"/>
    </source>
</evidence>
<evidence type="ECO:0000256" key="6">
    <source>
        <dbReference type="SAM" id="MobiDB-lite"/>
    </source>
</evidence>
<feature type="domain" description="AP2/ERF" evidence="7">
    <location>
        <begin position="139"/>
        <end position="203"/>
    </location>
</feature>
<evidence type="ECO:0000256" key="2">
    <source>
        <dbReference type="ARBA" id="ARBA00023015"/>
    </source>
</evidence>
<evidence type="ECO:0000313" key="8">
    <source>
        <dbReference type="EMBL" id="KAG2585844.1"/>
    </source>
</evidence>
<evidence type="ECO:0000256" key="3">
    <source>
        <dbReference type="ARBA" id="ARBA00023125"/>
    </source>
</evidence>
<keyword evidence="9" id="KW-1185">Reference proteome</keyword>
<keyword evidence="5" id="KW-0539">Nucleus</keyword>
<accession>A0A8T0RK63</accession>
<organism evidence="8 9">
    <name type="scientific">Panicum virgatum</name>
    <name type="common">Blackwell switchgrass</name>
    <dbReference type="NCBI Taxonomy" id="38727"/>
    <lineage>
        <taxon>Eukaryota</taxon>
        <taxon>Viridiplantae</taxon>
        <taxon>Streptophyta</taxon>
        <taxon>Embryophyta</taxon>
        <taxon>Tracheophyta</taxon>
        <taxon>Spermatophyta</taxon>
        <taxon>Magnoliopsida</taxon>
        <taxon>Liliopsida</taxon>
        <taxon>Poales</taxon>
        <taxon>Poaceae</taxon>
        <taxon>PACMAD clade</taxon>
        <taxon>Panicoideae</taxon>
        <taxon>Panicodae</taxon>
        <taxon>Paniceae</taxon>
        <taxon>Panicinae</taxon>
        <taxon>Panicum</taxon>
        <taxon>Panicum sect. Hiantes</taxon>
    </lineage>
</organism>
<feature type="compositionally biased region" description="Basic residues" evidence="6">
    <location>
        <begin position="115"/>
        <end position="126"/>
    </location>
</feature>
<evidence type="ECO:0000256" key="4">
    <source>
        <dbReference type="ARBA" id="ARBA00023163"/>
    </source>
</evidence>
<name>A0A8T0RK63_PANVG</name>
<keyword evidence="3" id="KW-0238">DNA-binding</keyword>
<feature type="compositionally biased region" description="Basic residues" evidence="6">
    <location>
        <begin position="133"/>
        <end position="150"/>
    </location>
</feature>
<dbReference type="EMBL" id="CM029047">
    <property type="protein sequence ID" value="KAG2585844.1"/>
    <property type="molecule type" value="Genomic_DNA"/>
</dbReference>
<dbReference type="AlphaFoldDB" id="A0A8T0RK63"/>
<evidence type="ECO:0000259" key="7">
    <source>
        <dbReference type="PROSITE" id="PS51032"/>
    </source>
</evidence>
<proteinExistence type="predicted"/>
<dbReference type="Proteomes" id="UP000823388">
    <property type="component" value="Chromosome 6K"/>
</dbReference>
<dbReference type="GO" id="GO:0005634">
    <property type="term" value="C:nucleus"/>
    <property type="evidence" value="ECO:0007669"/>
    <property type="project" value="UniProtKB-SubCell"/>
</dbReference>